<feature type="transmembrane region" description="Helical" evidence="6">
    <location>
        <begin position="108"/>
        <end position="127"/>
    </location>
</feature>
<evidence type="ECO:0000313" key="7">
    <source>
        <dbReference type="EMBL" id="SFX80582.1"/>
    </source>
</evidence>
<evidence type="ECO:0000313" key="8">
    <source>
        <dbReference type="EMBL" id="TNC72856.1"/>
    </source>
</evidence>
<keyword evidence="3 6" id="KW-0812">Transmembrane</keyword>
<organism evidence="7 9">
    <name type="scientific">Janthinobacterium lividum</name>
    <dbReference type="NCBI Taxonomy" id="29581"/>
    <lineage>
        <taxon>Bacteria</taxon>
        <taxon>Pseudomonadati</taxon>
        <taxon>Pseudomonadota</taxon>
        <taxon>Betaproteobacteria</taxon>
        <taxon>Burkholderiales</taxon>
        <taxon>Oxalobacteraceae</taxon>
        <taxon>Janthinobacterium</taxon>
    </lineage>
</organism>
<dbReference type="eggNOG" id="COG1279">
    <property type="taxonomic scope" value="Bacteria"/>
</dbReference>
<dbReference type="PANTHER" id="PTHR30086">
    <property type="entry name" value="ARGININE EXPORTER PROTEIN ARGO"/>
    <property type="match status" value="1"/>
</dbReference>
<proteinExistence type="predicted"/>
<feature type="transmembrane region" description="Helical" evidence="6">
    <location>
        <begin position="69"/>
        <end position="87"/>
    </location>
</feature>
<dbReference type="Proteomes" id="UP000182489">
    <property type="component" value="Unassembled WGS sequence"/>
</dbReference>
<evidence type="ECO:0000313" key="10">
    <source>
        <dbReference type="Proteomes" id="UP000305681"/>
    </source>
</evidence>
<feature type="transmembrane region" description="Helical" evidence="6">
    <location>
        <begin position="35"/>
        <end position="63"/>
    </location>
</feature>
<dbReference type="OrthoDB" id="5638726at2"/>
<keyword evidence="5 6" id="KW-0472">Membrane</keyword>
<reference evidence="7 9" key="1">
    <citation type="submission" date="2016-11" db="EMBL/GenBank/DDBJ databases">
        <authorList>
            <person name="Varghese N."/>
            <person name="Submissions S."/>
        </authorList>
    </citation>
    <scope>NUCLEOTIDE SEQUENCE [LARGE SCALE GENOMIC DNA]</scope>
    <source>
        <strain evidence="7 9">NFR18</strain>
    </source>
</reference>
<evidence type="ECO:0000256" key="5">
    <source>
        <dbReference type="ARBA" id="ARBA00023136"/>
    </source>
</evidence>
<keyword evidence="2" id="KW-1003">Cell membrane</keyword>
<evidence type="ECO:0000256" key="1">
    <source>
        <dbReference type="ARBA" id="ARBA00004651"/>
    </source>
</evidence>
<dbReference type="AlphaFoldDB" id="A0A031GGZ4"/>
<gene>
    <name evidence="8" type="ORF">FHI69_24965</name>
    <name evidence="7" type="ORF">SAMN03097694_3324</name>
</gene>
<evidence type="ECO:0000256" key="3">
    <source>
        <dbReference type="ARBA" id="ARBA00022692"/>
    </source>
</evidence>
<dbReference type="EMBL" id="FPKH01000003">
    <property type="protein sequence ID" value="SFX80582.1"/>
    <property type="molecule type" value="Genomic_DNA"/>
</dbReference>
<dbReference type="RefSeq" id="WP_034757131.1">
    <property type="nucleotide sequence ID" value="NZ_FPKH01000003.1"/>
</dbReference>
<evidence type="ECO:0000256" key="4">
    <source>
        <dbReference type="ARBA" id="ARBA00022989"/>
    </source>
</evidence>
<keyword evidence="4 6" id="KW-1133">Transmembrane helix</keyword>
<dbReference type="Pfam" id="PF01810">
    <property type="entry name" value="LysE"/>
    <property type="match status" value="1"/>
</dbReference>
<dbReference type="GO" id="GO:0015171">
    <property type="term" value="F:amino acid transmembrane transporter activity"/>
    <property type="evidence" value="ECO:0007669"/>
    <property type="project" value="TreeGrafter"/>
</dbReference>
<dbReference type="GO" id="GO:0005886">
    <property type="term" value="C:plasma membrane"/>
    <property type="evidence" value="ECO:0007669"/>
    <property type="project" value="UniProtKB-SubCell"/>
</dbReference>
<dbReference type="Proteomes" id="UP000305681">
    <property type="component" value="Unassembled WGS sequence"/>
</dbReference>
<name>A0A031GGZ4_9BURK</name>
<accession>A0A031GGZ4</accession>
<feature type="transmembrane region" description="Helical" evidence="6">
    <location>
        <begin position="6"/>
        <end position="28"/>
    </location>
</feature>
<dbReference type="PANTHER" id="PTHR30086:SF20">
    <property type="entry name" value="ARGININE EXPORTER PROTEIN ARGO-RELATED"/>
    <property type="match status" value="1"/>
</dbReference>
<dbReference type="EMBL" id="VDGE01000014">
    <property type="protein sequence ID" value="TNC72856.1"/>
    <property type="molecule type" value="Genomic_DNA"/>
</dbReference>
<dbReference type="InterPro" id="IPR001123">
    <property type="entry name" value="LeuE-type"/>
</dbReference>
<protein>
    <submittedName>
        <fullName evidence="8">Amino acid transporter</fullName>
    </submittedName>
    <submittedName>
        <fullName evidence="7">L-lysine exporter family protein LysE/ArgO</fullName>
    </submittedName>
</protein>
<comment type="caution">
    <text evidence="7">The sequence shown here is derived from an EMBL/GenBank/DDBJ whole genome shotgun (WGS) entry which is preliminary data.</text>
</comment>
<feature type="transmembrane region" description="Helical" evidence="6">
    <location>
        <begin position="180"/>
        <end position="200"/>
    </location>
</feature>
<evidence type="ECO:0000256" key="2">
    <source>
        <dbReference type="ARBA" id="ARBA00022475"/>
    </source>
</evidence>
<evidence type="ECO:0000313" key="9">
    <source>
        <dbReference type="Proteomes" id="UP000182489"/>
    </source>
</evidence>
<evidence type="ECO:0000256" key="6">
    <source>
        <dbReference type="SAM" id="Phobius"/>
    </source>
</evidence>
<sequence length="201" mass="21190">MDSAIFLKGMGLGASLIVAIGTQNAFLLKQGLKRHYVLTCILVCLVCDAMLITAGVAGMGTFIADNPNFLLWAKAGGATFLIAYGLRAAKSAWRPTALTVSAAKSPEGYWAVIGAALAFSLLNPHAFLDTVILLGSIGGQHEGVGRFYFAGGAIMASALWFFLLGFGARYLAPVFAKPMAWRVLDGIIALVMWAIAASLFL</sequence>
<feature type="transmembrane region" description="Helical" evidence="6">
    <location>
        <begin position="147"/>
        <end position="168"/>
    </location>
</feature>
<comment type="subcellular location">
    <subcellularLocation>
        <location evidence="1">Cell membrane</location>
        <topology evidence="1">Multi-pass membrane protein</topology>
    </subcellularLocation>
</comment>
<reference evidence="8 10" key="2">
    <citation type="submission" date="2019-06" db="EMBL/GenBank/DDBJ databases">
        <title>Genome sequence of Janthinobacterium lividum UCD_MED1.</title>
        <authorList>
            <person name="De Leon M.E."/>
            <person name="Jospin G."/>
        </authorList>
    </citation>
    <scope>NUCLEOTIDE SEQUENCE [LARGE SCALE GENOMIC DNA]</scope>
    <source>
        <strain evidence="8 10">UCD_MED1</strain>
    </source>
</reference>